<evidence type="ECO:0000256" key="5">
    <source>
        <dbReference type="ARBA" id="ARBA00022603"/>
    </source>
</evidence>
<dbReference type="InterPro" id="IPR025799">
    <property type="entry name" value="Arg_MeTrfase"/>
</dbReference>
<keyword evidence="9" id="KW-0805">Transcription regulation</keyword>
<dbReference type="InterPro" id="IPR055135">
    <property type="entry name" value="PRMT_dom"/>
</dbReference>
<feature type="region of interest" description="Disordered" evidence="14">
    <location>
        <begin position="105"/>
        <end position="145"/>
    </location>
</feature>
<dbReference type="GO" id="GO:0032259">
    <property type="term" value="P:methylation"/>
    <property type="evidence" value="ECO:0007669"/>
    <property type="project" value="UniProtKB-KW"/>
</dbReference>
<evidence type="ECO:0000256" key="7">
    <source>
        <dbReference type="ARBA" id="ARBA00022691"/>
    </source>
</evidence>
<dbReference type="InterPro" id="IPR029063">
    <property type="entry name" value="SAM-dependent_MTases_sf"/>
</dbReference>
<dbReference type="GO" id="GO:0005634">
    <property type="term" value="C:nucleus"/>
    <property type="evidence" value="ECO:0007669"/>
    <property type="project" value="UniProtKB-SubCell"/>
</dbReference>
<evidence type="ECO:0000256" key="1">
    <source>
        <dbReference type="ARBA" id="ARBA00004123"/>
    </source>
</evidence>
<evidence type="ECO:0000313" key="17">
    <source>
        <dbReference type="Proteomes" id="UP001205105"/>
    </source>
</evidence>
<proteinExistence type="predicted"/>
<gene>
    <name evidence="16" type="ORF">COHA_002655</name>
</gene>
<dbReference type="SUPFAM" id="SSF53335">
    <property type="entry name" value="S-adenosyl-L-methionine-dependent methyltransferases"/>
    <property type="match status" value="1"/>
</dbReference>
<evidence type="ECO:0000256" key="10">
    <source>
        <dbReference type="ARBA" id="ARBA00023163"/>
    </source>
</evidence>
<evidence type="ECO:0000256" key="9">
    <source>
        <dbReference type="ARBA" id="ARBA00023015"/>
    </source>
</evidence>
<dbReference type="GO" id="GO:0005737">
    <property type="term" value="C:cytoplasm"/>
    <property type="evidence" value="ECO:0007669"/>
    <property type="project" value="UniProtKB-SubCell"/>
</dbReference>
<evidence type="ECO:0000256" key="4">
    <source>
        <dbReference type="ARBA" id="ARBA00022490"/>
    </source>
</evidence>
<evidence type="ECO:0000256" key="8">
    <source>
        <dbReference type="ARBA" id="ARBA00022853"/>
    </source>
</evidence>
<protein>
    <recommendedName>
        <fullName evidence="3">type I protein arginine methyltransferase</fullName>
        <ecNumber evidence="3">2.1.1.319</ecNumber>
    </recommendedName>
</protein>
<dbReference type="Pfam" id="PF22528">
    <property type="entry name" value="PRMT_C"/>
    <property type="match status" value="1"/>
</dbReference>
<dbReference type="GO" id="GO:0070611">
    <property type="term" value="F:histone H3R2 methyltransferase activity"/>
    <property type="evidence" value="ECO:0007669"/>
    <property type="project" value="TreeGrafter"/>
</dbReference>
<organism evidence="16 17">
    <name type="scientific">Chlorella ohadii</name>
    <dbReference type="NCBI Taxonomy" id="2649997"/>
    <lineage>
        <taxon>Eukaryota</taxon>
        <taxon>Viridiplantae</taxon>
        <taxon>Chlorophyta</taxon>
        <taxon>core chlorophytes</taxon>
        <taxon>Trebouxiophyceae</taxon>
        <taxon>Chlorellales</taxon>
        <taxon>Chlorellaceae</taxon>
        <taxon>Chlorella clade</taxon>
        <taxon>Chlorella</taxon>
    </lineage>
</organism>
<dbReference type="EMBL" id="JADXDR010000036">
    <property type="protein sequence ID" value="KAI7843757.1"/>
    <property type="molecule type" value="Genomic_DNA"/>
</dbReference>
<dbReference type="FunFam" id="3.40.50.150:FF:000052">
    <property type="entry name" value="Probable histone-arginine methyltransferase CARM1"/>
    <property type="match status" value="1"/>
</dbReference>
<dbReference type="GO" id="GO:0035242">
    <property type="term" value="F:protein-arginine omega-N asymmetric methyltransferase activity"/>
    <property type="evidence" value="ECO:0007669"/>
    <property type="project" value="UniProtKB-EC"/>
</dbReference>
<dbReference type="Pfam" id="PF06325">
    <property type="entry name" value="PrmA"/>
    <property type="match status" value="1"/>
</dbReference>
<reference evidence="16" key="1">
    <citation type="submission" date="2020-11" db="EMBL/GenBank/DDBJ databases">
        <title>Chlorella ohadii genome sequencing and assembly.</title>
        <authorList>
            <person name="Murik O."/>
            <person name="Treves H."/>
            <person name="Kedem I."/>
            <person name="Shotland Y."/>
            <person name="Kaplan A."/>
        </authorList>
    </citation>
    <scope>NUCLEOTIDE SEQUENCE</scope>
    <source>
        <strain evidence="16">1</strain>
    </source>
</reference>
<evidence type="ECO:0000256" key="6">
    <source>
        <dbReference type="ARBA" id="ARBA00022679"/>
    </source>
</evidence>
<dbReference type="Gene3D" id="2.70.160.11">
    <property type="entry name" value="Hnrnp arginine n-methyltransferase1"/>
    <property type="match status" value="1"/>
</dbReference>
<comment type="subcellular location">
    <subcellularLocation>
        <location evidence="2">Cytoplasm</location>
    </subcellularLocation>
    <subcellularLocation>
        <location evidence="1">Nucleus</location>
    </subcellularLocation>
</comment>
<keyword evidence="10" id="KW-0804">Transcription</keyword>
<accession>A0AAD5H8K0</accession>
<dbReference type="Gene3D" id="3.40.50.150">
    <property type="entry name" value="Vaccinia Virus protein VP39"/>
    <property type="match status" value="1"/>
</dbReference>
<sequence length="502" mass="53996">MGSDGNVSVRAALSALVDEPGAAALTTAEQAVAVRLQRQPDGAPVLEVMDEQGAMLNRLPLADVEVWRAGSSVLMVRAPAAKATFVLRTLQPADAAALQRLHDDIARSSSGSSADGTARPQDAQQPAAGEQRQRQGGGSHFDQKTEKGSADLYFHYYGCLMHQQNMLQDYIRTGTYFAAITENPADFEGKAVMDVGCGSGILSLFAAQAGARVVYAVEASNMAHYARQLAAANPGIGDRIKVLHGKVEEVEVPEKVDVLVSEPMGTLLVNERMIESYLYARDKFLKPGGKMFPRLGRVHVCAFSDETLMSEVVVDQIPPNVLVSNCVSKTFDFLTISEQELYEIVIPLSLQVAVPCTVHGIASWFDVLFDGSQTQRWLSTAPGLPVTHWFQLRCLMEQPVVVAQPGATVSGELRLVAHARQSYDVHVTLRAPPLTPGGPPQESKGKFDLKEPYYRQQMQWMMQMAAAAPTAADAGAAAAAESPAVQAAAAVMGVPQHLMDTN</sequence>
<keyword evidence="6 13" id="KW-0808">Transferase</keyword>
<evidence type="ECO:0000256" key="14">
    <source>
        <dbReference type="SAM" id="MobiDB-lite"/>
    </source>
</evidence>
<dbReference type="PROSITE" id="PS51678">
    <property type="entry name" value="SAM_MT_PRMT"/>
    <property type="match status" value="1"/>
</dbReference>
<keyword evidence="11" id="KW-0539">Nucleus</keyword>
<dbReference type="CDD" id="cd02440">
    <property type="entry name" value="AdoMet_MTases"/>
    <property type="match status" value="1"/>
</dbReference>
<dbReference type="PANTHER" id="PTHR11006">
    <property type="entry name" value="PROTEIN ARGININE N-METHYLTRANSFERASE"/>
    <property type="match status" value="1"/>
</dbReference>
<keyword evidence="7 13" id="KW-0949">S-adenosyl-L-methionine</keyword>
<dbReference type="Proteomes" id="UP001205105">
    <property type="component" value="Unassembled WGS sequence"/>
</dbReference>
<evidence type="ECO:0000256" key="2">
    <source>
        <dbReference type="ARBA" id="ARBA00004496"/>
    </source>
</evidence>
<comment type="caution">
    <text evidence="16">The sequence shown here is derived from an EMBL/GenBank/DDBJ whole genome shotgun (WGS) entry which is preliminary data.</text>
</comment>
<keyword evidence="4" id="KW-0963">Cytoplasm</keyword>
<comment type="catalytic activity">
    <reaction evidence="12">
        <text>L-arginyl-[protein] + 2 S-adenosyl-L-methionine = N(omega),N(omega)-dimethyl-L-arginyl-[protein] + 2 S-adenosyl-L-homocysteine + 2 H(+)</text>
        <dbReference type="Rhea" id="RHEA:48096"/>
        <dbReference type="Rhea" id="RHEA-COMP:10532"/>
        <dbReference type="Rhea" id="RHEA-COMP:11991"/>
        <dbReference type="ChEBI" id="CHEBI:15378"/>
        <dbReference type="ChEBI" id="CHEBI:29965"/>
        <dbReference type="ChEBI" id="CHEBI:57856"/>
        <dbReference type="ChEBI" id="CHEBI:59789"/>
        <dbReference type="ChEBI" id="CHEBI:61897"/>
        <dbReference type="EC" id="2.1.1.319"/>
    </reaction>
</comment>
<evidence type="ECO:0000313" key="16">
    <source>
        <dbReference type="EMBL" id="KAI7843757.1"/>
    </source>
</evidence>
<keyword evidence="8" id="KW-0156">Chromatin regulator</keyword>
<evidence type="ECO:0000256" key="12">
    <source>
        <dbReference type="ARBA" id="ARBA00049086"/>
    </source>
</evidence>
<dbReference type="GO" id="GO:0035241">
    <property type="term" value="F:protein-arginine omega-N monomethyltransferase activity"/>
    <property type="evidence" value="ECO:0007669"/>
    <property type="project" value="UniProtKB-ARBA"/>
</dbReference>
<evidence type="ECO:0000259" key="15">
    <source>
        <dbReference type="Pfam" id="PF22528"/>
    </source>
</evidence>
<keyword evidence="5 13" id="KW-0489">Methyltransferase</keyword>
<dbReference type="EC" id="2.1.1.319" evidence="3"/>
<dbReference type="AlphaFoldDB" id="A0AAD5H8K0"/>
<evidence type="ECO:0000256" key="13">
    <source>
        <dbReference type="PROSITE-ProRule" id="PRU01015"/>
    </source>
</evidence>
<name>A0AAD5H8K0_9CHLO</name>
<keyword evidence="17" id="KW-1185">Reference proteome</keyword>
<evidence type="ECO:0000256" key="3">
    <source>
        <dbReference type="ARBA" id="ARBA00011925"/>
    </source>
</evidence>
<evidence type="ECO:0000256" key="11">
    <source>
        <dbReference type="ARBA" id="ARBA00023242"/>
    </source>
</evidence>
<dbReference type="PANTHER" id="PTHR11006:SF10">
    <property type="entry name" value="HISTONE-ARGININE METHYLTRANSFERASE CARMER-RELATED"/>
    <property type="match status" value="1"/>
</dbReference>
<feature type="domain" description="Protein arginine N-methyltransferase" evidence="15">
    <location>
        <begin position="306"/>
        <end position="429"/>
    </location>
</feature>